<dbReference type="Proteomes" id="UP001142291">
    <property type="component" value="Unassembled WGS sequence"/>
</dbReference>
<keyword evidence="3" id="KW-1185">Reference proteome</keyword>
<sequence length="408" mass="42746">MNPPAFEIVAPAPPTAGAVGGLRTTNDVVRQQNLSSVLSLLHLHGALSRAQLGTATGLNRSTVTGLVMELTELGLVREIPGAASTGRVGRPTLDLEPDQRVAALSVRVEPHAVTVALVGLGGVVHARLRHDTAAPPTPRRFVEIAASSIEVMRADIDRHYRVVGAGLAVPGLVNANGSVLIAPPLKWHRDPVAARLSDELGLTVTAGNDASIGALAESRFGVGRGVSNLLYIGGAMRGIGGGVIIDGTLLRGTSGYAGELGHTVVDPRGRRCACGRSGCLEAEVSYDLLEPLLGRRKLDEDELDVELGVVRDAAVMAEVARQVELLSIALTNFVNAFSPETIVLSGYLGCLLSVSRERLADAVRVQPLGAEGRTIRLERAHLRSRLMLIGPAELAFAELLSNPAGIRG</sequence>
<keyword evidence="2" id="KW-0808">Transferase</keyword>
<dbReference type="InterPro" id="IPR036390">
    <property type="entry name" value="WH_DNA-bd_sf"/>
</dbReference>
<evidence type="ECO:0000313" key="3">
    <source>
        <dbReference type="Proteomes" id="UP001142291"/>
    </source>
</evidence>
<keyword evidence="2" id="KW-0418">Kinase</keyword>
<comment type="caution">
    <text evidence="2">The sequence shown here is derived from an EMBL/GenBank/DDBJ whole genome shotgun (WGS) entry which is preliminary data.</text>
</comment>
<reference evidence="2" key="1">
    <citation type="journal article" date="2014" name="Int. J. Syst. Evol. Microbiol.">
        <title>Complete genome sequence of Corynebacterium casei LMG S-19264T (=DSM 44701T), isolated from a smear-ripened cheese.</title>
        <authorList>
            <consortium name="US DOE Joint Genome Institute (JGI-PGF)"/>
            <person name="Walter F."/>
            <person name="Albersmeier A."/>
            <person name="Kalinowski J."/>
            <person name="Ruckert C."/>
        </authorList>
    </citation>
    <scope>NUCLEOTIDE SEQUENCE</scope>
    <source>
        <strain evidence="2">VKM Ac-1940</strain>
    </source>
</reference>
<evidence type="ECO:0000256" key="1">
    <source>
        <dbReference type="ARBA" id="ARBA00006479"/>
    </source>
</evidence>
<dbReference type="InterPro" id="IPR043129">
    <property type="entry name" value="ATPase_NBD"/>
</dbReference>
<dbReference type="AlphaFoldDB" id="A0A9W6M7I5"/>
<gene>
    <name evidence="2" type="ORF">GCM10017591_27530</name>
</gene>
<protein>
    <submittedName>
        <fullName evidence="2">Sugar kinase</fullName>
    </submittedName>
</protein>
<dbReference type="PANTHER" id="PTHR18964:SF149">
    <property type="entry name" value="BIFUNCTIONAL UDP-N-ACETYLGLUCOSAMINE 2-EPIMERASE_N-ACETYLMANNOSAMINE KINASE"/>
    <property type="match status" value="1"/>
</dbReference>
<dbReference type="Gene3D" id="1.10.10.10">
    <property type="entry name" value="Winged helix-like DNA-binding domain superfamily/Winged helix DNA-binding domain"/>
    <property type="match status" value="1"/>
</dbReference>
<dbReference type="EMBL" id="BSER01000014">
    <property type="protein sequence ID" value="GLJ96690.1"/>
    <property type="molecule type" value="Genomic_DNA"/>
</dbReference>
<dbReference type="PANTHER" id="PTHR18964">
    <property type="entry name" value="ROK (REPRESSOR, ORF, KINASE) FAMILY"/>
    <property type="match status" value="1"/>
</dbReference>
<dbReference type="InterPro" id="IPR000600">
    <property type="entry name" value="ROK"/>
</dbReference>
<organism evidence="2 3">
    <name type="scientific">Microbacterium dextranolyticum</name>
    <dbReference type="NCBI Taxonomy" id="36806"/>
    <lineage>
        <taxon>Bacteria</taxon>
        <taxon>Bacillati</taxon>
        <taxon>Actinomycetota</taxon>
        <taxon>Actinomycetes</taxon>
        <taxon>Micrococcales</taxon>
        <taxon>Microbacteriaceae</taxon>
        <taxon>Microbacterium</taxon>
    </lineage>
</organism>
<dbReference type="GO" id="GO:0016301">
    <property type="term" value="F:kinase activity"/>
    <property type="evidence" value="ECO:0007669"/>
    <property type="project" value="UniProtKB-KW"/>
</dbReference>
<name>A0A9W6M7I5_9MICO</name>
<accession>A0A9W6M7I5</accession>
<proteinExistence type="inferred from homology"/>
<dbReference type="Pfam" id="PF00480">
    <property type="entry name" value="ROK"/>
    <property type="match status" value="1"/>
</dbReference>
<dbReference type="RefSeq" id="WP_204963186.1">
    <property type="nucleotide sequence ID" value="NZ_BAAAUR010000009.1"/>
</dbReference>
<dbReference type="InterPro" id="IPR036388">
    <property type="entry name" value="WH-like_DNA-bd_sf"/>
</dbReference>
<dbReference type="Gene3D" id="3.30.420.40">
    <property type="match status" value="2"/>
</dbReference>
<evidence type="ECO:0000313" key="2">
    <source>
        <dbReference type="EMBL" id="GLJ96690.1"/>
    </source>
</evidence>
<reference evidence="2" key="2">
    <citation type="submission" date="2023-01" db="EMBL/GenBank/DDBJ databases">
        <authorList>
            <person name="Sun Q."/>
            <person name="Evtushenko L."/>
        </authorList>
    </citation>
    <scope>NUCLEOTIDE SEQUENCE</scope>
    <source>
        <strain evidence="2">VKM Ac-1940</strain>
    </source>
</reference>
<dbReference type="SUPFAM" id="SSF46785">
    <property type="entry name" value="Winged helix' DNA-binding domain"/>
    <property type="match status" value="1"/>
</dbReference>
<dbReference type="SUPFAM" id="SSF53067">
    <property type="entry name" value="Actin-like ATPase domain"/>
    <property type="match status" value="1"/>
</dbReference>
<comment type="similarity">
    <text evidence="1">Belongs to the ROK (NagC/XylR) family.</text>
</comment>